<name>A0A833JFG8_9BACT</name>
<reference evidence="2 3" key="1">
    <citation type="submission" date="2019-10" db="EMBL/GenBank/DDBJ databases">
        <title>New genus of Silvanigrellaceae.</title>
        <authorList>
            <person name="Pitt A."/>
            <person name="Hahn M.W."/>
        </authorList>
    </citation>
    <scope>NUCLEOTIDE SEQUENCE [LARGE SCALE GENOMIC DNA]</scope>
    <source>
        <strain evidence="2 3">33A1-SZDP</strain>
    </source>
</reference>
<comment type="caution">
    <text evidence="2">The sequence shown here is derived from an EMBL/GenBank/DDBJ whole genome shotgun (WGS) entry which is preliminary data.</text>
</comment>
<dbReference type="AlphaFoldDB" id="A0A833JFG8"/>
<sequence>MSFKNKWIFFIKIILFIMTLLYINKGYCQGYGSSGGGGSSITLKRQSDRNNERWSLSTFIFERNKLKESDLLIRFYTSGKDSKNTPRLEPFVNGIWYNGFETNGDTWEGAGYGGSLYFNNFISGTFKIPTPNIVLGIIGEHREEVSHGISHFDTYGPSLRFFGRNQQDSAIYLNLKNTQRQLENQYYEEWNWEAAAVIYLAQGLRVEGSWLFPNSDWMAFPSNYAAQKGFKIGGGIEIGILRISGFYENTNFEIKNPAANARQFFNETRRIIQIGLSI</sequence>
<dbReference type="Proteomes" id="UP000442694">
    <property type="component" value="Unassembled WGS sequence"/>
</dbReference>
<organism evidence="2 3">
    <name type="scientific">Fluviispira multicolorata</name>
    <dbReference type="NCBI Taxonomy" id="2654512"/>
    <lineage>
        <taxon>Bacteria</taxon>
        <taxon>Pseudomonadati</taxon>
        <taxon>Bdellovibrionota</taxon>
        <taxon>Oligoflexia</taxon>
        <taxon>Silvanigrellales</taxon>
        <taxon>Silvanigrellaceae</taxon>
        <taxon>Fluviispira</taxon>
    </lineage>
</organism>
<evidence type="ECO:0000313" key="2">
    <source>
        <dbReference type="EMBL" id="KAB8033736.1"/>
    </source>
</evidence>
<gene>
    <name evidence="2" type="ORF">GCL57_03240</name>
</gene>
<keyword evidence="1" id="KW-1133">Transmembrane helix</keyword>
<dbReference type="RefSeq" id="WP_152211822.1">
    <property type="nucleotide sequence ID" value="NZ_WFLN01000004.1"/>
</dbReference>
<accession>A0A833JFG8</accession>
<feature type="transmembrane region" description="Helical" evidence="1">
    <location>
        <begin position="7"/>
        <end position="24"/>
    </location>
</feature>
<proteinExistence type="predicted"/>
<evidence type="ECO:0000256" key="1">
    <source>
        <dbReference type="SAM" id="Phobius"/>
    </source>
</evidence>
<protein>
    <submittedName>
        <fullName evidence="2">Uncharacterized protein</fullName>
    </submittedName>
</protein>
<keyword evidence="1" id="KW-0812">Transmembrane</keyword>
<keyword evidence="3" id="KW-1185">Reference proteome</keyword>
<dbReference type="EMBL" id="WFLN01000004">
    <property type="protein sequence ID" value="KAB8033736.1"/>
    <property type="molecule type" value="Genomic_DNA"/>
</dbReference>
<keyword evidence="1" id="KW-0472">Membrane</keyword>
<evidence type="ECO:0000313" key="3">
    <source>
        <dbReference type="Proteomes" id="UP000442694"/>
    </source>
</evidence>